<keyword evidence="2 4" id="KW-0472">Membrane</keyword>
<keyword evidence="9" id="KW-1185">Reference proteome</keyword>
<dbReference type="SUPFAM" id="SSF103088">
    <property type="entry name" value="OmpA-like"/>
    <property type="match status" value="1"/>
</dbReference>
<keyword evidence="3" id="KW-0998">Cell outer membrane</keyword>
<evidence type="ECO:0000313" key="8">
    <source>
        <dbReference type="EMBL" id="POY37881.1"/>
    </source>
</evidence>
<comment type="caution">
    <text evidence="8">The sequence shown here is derived from an EMBL/GenBank/DDBJ whole genome shotgun (WGS) entry which is preliminary data.</text>
</comment>
<dbReference type="PANTHER" id="PTHR30329">
    <property type="entry name" value="STATOR ELEMENT OF FLAGELLAR MOTOR COMPLEX"/>
    <property type="match status" value="1"/>
</dbReference>
<evidence type="ECO:0000313" key="9">
    <source>
        <dbReference type="Proteomes" id="UP000236893"/>
    </source>
</evidence>
<evidence type="ECO:0000256" key="3">
    <source>
        <dbReference type="ARBA" id="ARBA00023237"/>
    </source>
</evidence>
<evidence type="ECO:0000259" key="7">
    <source>
        <dbReference type="PROSITE" id="PS51123"/>
    </source>
</evidence>
<feature type="chain" id="PRO_5015435589" evidence="6">
    <location>
        <begin position="24"/>
        <end position="436"/>
    </location>
</feature>
<dbReference type="Gene3D" id="3.30.1330.60">
    <property type="entry name" value="OmpA-like domain"/>
    <property type="match status" value="1"/>
</dbReference>
<dbReference type="AlphaFoldDB" id="A0A2S5A5K9"/>
<feature type="signal peptide" evidence="6">
    <location>
        <begin position="1"/>
        <end position="23"/>
    </location>
</feature>
<evidence type="ECO:0000256" key="6">
    <source>
        <dbReference type="SAM" id="SignalP"/>
    </source>
</evidence>
<dbReference type="Pfam" id="PF00691">
    <property type="entry name" value="OmpA"/>
    <property type="match status" value="1"/>
</dbReference>
<dbReference type="EMBL" id="PQVF01000003">
    <property type="protein sequence ID" value="POY37881.1"/>
    <property type="molecule type" value="Genomic_DNA"/>
</dbReference>
<organism evidence="8 9">
    <name type="scientific">Solitalea longa</name>
    <dbReference type="NCBI Taxonomy" id="2079460"/>
    <lineage>
        <taxon>Bacteria</taxon>
        <taxon>Pseudomonadati</taxon>
        <taxon>Bacteroidota</taxon>
        <taxon>Sphingobacteriia</taxon>
        <taxon>Sphingobacteriales</taxon>
        <taxon>Sphingobacteriaceae</taxon>
        <taxon>Solitalea</taxon>
    </lineage>
</organism>
<evidence type="ECO:0000256" key="5">
    <source>
        <dbReference type="SAM" id="MobiDB-lite"/>
    </source>
</evidence>
<feature type="compositionally biased region" description="Low complexity" evidence="5">
    <location>
        <begin position="75"/>
        <end position="85"/>
    </location>
</feature>
<evidence type="ECO:0000256" key="2">
    <source>
        <dbReference type="ARBA" id="ARBA00023136"/>
    </source>
</evidence>
<dbReference type="InterPro" id="IPR050330">
    <property type="entry name" value="Bact_OuterMem_StrucFunc"/>
</dbReference>
<feature type="region of interest" description="Disordered" evidence="5">
    <location>
        <begin position="55"/>
        <end position="85"/>
    </location>
</feature>
<dbReference type="RefSeq" id="WP_103788012.1">
    <property type="nucleotide sequence ID" value="NZ_PQVF01000003.1"/>
</dbReference>
<dbReference type="Proteomes" id="UP000236893">
    <property type="component" value="Unassembled WGS sequence"/>
</dbReference>
<evidence type="ECO:0000256" key="1">
    <source>
        <dbReference type="ARBA" id="ARBA00004442"/>
    </source>
</evidence>
<dbReference type="InterPro" id="IPR006665">
    <property type="entry name" value="OmpA-like"/>
</dbReference>
<dbReference type="PROSITE" id="PS51123">
    <property type="entry name" value="OMPA_2"/>
    <property type="match status" value="1"/>
</dbReference>
<feature type="domain" description="OmpA-like" evidence="7">
    <location>
        <begin position="318"/>
        <end position="436"/>
    </location>
</feature>
<dbReference type="PANTHER" id="PTHR30329:SF21">
    <property type="entry name" value="LIPOPROTEIN YIAD-RELATED"/>
    <property type="match status" value="1"/>
</dbReference>
<dbReference type="InterPro" id="IPR036737">
    <property type="entry name" value="OmpA-like_sf"/>
</dbReference>
<reference evidence="8 9" key="1">
    <citation type="submission" date="2018-01" db="EMBL/GenBank/DDBJ databases">
        <authorList>
            <person name="Gaut B.S."/>
            <person name="Morton B.R."/>
            <person name="Clegg M.T."/>
            <person name="Duvall M.R."/>
        </authorList>
    </citation>
    <scope>NUCLEOTIDE SEQUENCE [LARGE SCALE GENOMIC DNA]</scope>
    <source>
        <strain evidence="8 9">HR-AV</strain>
    </source>
</reference>
<comment type="subcellular location">
    <subcellularLocation>
        <location evidence="1">Cell outer membrane</location>
    </subcellularLocation>
</comment>
<dbReference type="OrthoDB" id="9800869at2"/>
<proteinExistence type="predicted"/>
<accession>A0A2S5A5K9</accession>
<sequence>MKKIIILSACVLSMLLIPNVGFAQSELLDRFKQKAKNRVDQKVDQGMDKGLDKVEEEAKAGTQKQSENKSETIQASNTTENTSTANRDVKSFSRYDFIPGDQIVYAEDFAQDVIGEFPLKWATNNRGEAVTLEGKAGRWLRMYHTSHYVSPVIKNQAENYTVEFDMLLTFPNDGSVYPEMIIKLFNSSKEDKDGRRYLQDFSSPADVAVVIDPGEEGSSVIKLESHKNGMTDFMNEPKRLQKLGSYFGRPFHVAIWVQKQRFRLWIEGEKVYDIPQAVPPGEIFNRLDFEITSGIQEDHQMGHYLSNIKFAVGAPDMRTKLITEGKFVTTGILFDVNSDKIKAESYGVLKEMATVLKENPAVKVKVIGHTDSDGEEAKNLDLSKRRAASVKKTLSTEFGIEAGRMETDGKGELLPVDNNTTSEGKSQNRRVEFVKL</sequence>
<dbReference type="PRINTS" id="PR01021">
    <property type="entry name" value="OMPADOMAIN"/>
</dbReference>
<gene>
    <name evidence="8" type="ORF">C3K47_04955</name>
</gene>
<keyword evidence="6" id="KW-0732">Signal</keyword>
<dbReference type="InterPro" id="IPR006664">
    <property type="entry name" value="OMP_bac"/>
</dbReference>
<dbReference type="GO" id="GO:0009279">
    <property type="term" value="C:cell outer membrane"/>
    <property type="evidence" value="ECO:0007669"/>
    <property type="project" value="UniProtKB-SubCell"/>
</dbReference>
<protein>
    <submittedName>
        <fullName evidence="8">OmpA family protein</fullName>
    </submittedName>
</protein>
<evidence type="ECO:0000256" key="4">
    <source>
        <dbReference type="PROSITE-ProRule" id="PRU00473"/>
    </source>
</evidence>
<dbReference type="CDD" id="cd07185">
    <property type="entry name" value="OmpA_C-like"/>
    <property type="match status" value="1"/>
</dbReference>
<name>A0A2S5A5K9_9SPHI</name>